<sequence length="155" mass="17296">MSFVNGGVVDVRHDFRAVALFEGETVGRVHAQYQCSAYPAFPLATWGVQGAFGVRVQNNLSTSPDLSVWDDKGSEEWMWCEGFGWRQEVFAYRPSDDEVIELVTAPSDSGYRDIQAQRKVLADGTLWVQTQTDPLVGNQGNHYLSVWVSVLVILP</sequence>
<organism evidence="1">
    <name type="scientific">uncultured prokaryote</name>
    <dbReference type="NCBI Taxonomy" id="198431"/>
    <lineage>
        <taxon>unclassified sequences</taxon>
        <taxon>environmental samples</taxon>
    </lineage>
</organism>
<dbReference type="AlphaFoldDB" id="A0A0H5Q704"/>
<accession>A0A0H5Q704</accession>
<evidence type="ECO:0000313" key="1">
    <source>
        <dbReference type="EMBL" id="CRY97175.1"/>
    </source>
</evidence>
<proteinExistence type="predicted"/>
<dbReference type="EMBL" id="LN853954">
    <property type="protein sequence ID" value="CRY97175.1"/>
    <property type="molecule type" value="Genomic_DNA"/>
</dbReference>
<protein>
    <submittedName>
        <fullName evidence="1">Uncharacterized protein</fullName>
    </submittedName>
</protein>
<reference evidence="1" key="1">
    <citation type="submission" date="2015-06" db="EMBL/GenBank/DDBJ databases">
        <authorList>
            <person name="Joergensen T."/>
        </authorList>
    </citation>
    <scope>NUCLEOTIDE SEQUENCE</scope>
    <source>
        <strain evidence="1">RGFK1404</strain>
    </source>
</reference>
<name>A0A0H5Q704_9ZZZZ</name>
<reference evidence="1" key="2">
    <citation type="submission" date="2015-07" db="EMBL/GenBank/DDBJ databases">
        <title>Plasmids, circular viruses and viroids from rat gut.</title>
        <authorList>
            <person name="Jorgensen T.J."/>
            <person name="Hansen M.A."/>
            <person name="Xu Z."/>
            <person name="Tabak M.A."/>
            <person name="Sorensen S.J."/>
            <person name="Hansen L.H."/>
        </authorList>
    </citation>
    <scope>NUCLEOTIDE SEQUENCE</scope>
    <source>
        <strain evidence="1">RGFK1404</strain>
    </source>
</reference>